<name>A0A0I9S575_BACFG</name>
<evidence type="ECO:0000313" key="1">
    <source>
        <dbReference type="EMBL" id="KFX72823.1"/>
    </source>
</evidence>
<dbReference type="AlphaFoldDB" id="A0A0I9S575"/>
<proteinExistence type="predicted"/>
<gene>
    <name evidence="1" type="ORF">EE52_0220980</name>
</gene>
<organism evidence="1">
    <name type="scientific">Bacteroides fragilis</name>
    <dbReference type="NCBI Taxonomy" id="817"/>
    <lineage>
        <taxon>Bacteria</taxon>
        <taxon>Pseudomonadati</taxon>
        <taxon>Bacteroidota</taxon>
        <taxon>Bacteroidia</taxon>
        <taxon>Bacteroidales</taxon>
        <taxon>Bacteroidaceae</taxon>
        <taxon>Bacteroides</taxon>
    </lineage>
</organism>
<protein>
    <submittedName>
        <fullName evidence="1">Uncharacterized protein</fullName>
    </submittedName>
</protein>
<dbReference type="EMBL" id="JMZZ02000225">
    <property type="protein sequence ID" value="KFX72823.1"/>
    <property type="molecule type" value="Genomic_DNA"/>
</dbReference>
<sequence>MRHERTKQQVLSFFEGRPHLHHFATEQDVAEEFYELLSEARELYLQDVMAGGKRYGRYVDDFINSHRYIDCNSAVCRNCHEMNIHIIRGLLIDCTSLVKSLFTAETFSFEECMALKRKYDIAGVWFGSSRIEDSRNDPPLSFGCNFSREQMTGIVACANAYHLFCVSTLRIEDMEALFACKKGFCIRVNNIRHVAVLFDALLENTFILPHWQSVLDKGRFLLSKDGTRYVTASSLSSALSAARNNITSANLGIRKAVSRLKI</sequence>
<dbReference type="PATRIC" id="fig|817.53.peg.4330"/>
<reference evidence="1" key="1">
    <citation type="book" date="2014" name="THE 24TH EUROPEAN CONGRESS OF CLINICAL MICROBIOLOGY AND INFECTIOUS DISEASES" publisher="ECCMID 2014" city="Barcelona, Spain">
        <title>Identification of resistance genes in three multidrug-resistant Bacteroides fragilis isolates by whole genome sequencing.</title>
        <editorList>
            <person name="Unknown"/>
            <person name="A."/>
        </editorList>
        <authorList>
            <person name="Sydenham T.V."/>
            <person name="Hasman H."/>
            <person name="Wang M."/>
            <person name="Soki J."/>
            <person name="Nagy E."/>
            <person name="Justesen U.S."/>
        </authorList>
    </citation>
    <scope>NUCLEOTIDE SEQUENCE</scope>
    <source>
        <strain evidence="1">DCMOUH0018B</strain>
    </source>
</reference>
<accession>A0A0I9S575</accession>
<comment type="caution">
    <text evidence="1">The sequence shown here is derived from an EMBL/GenBank/DDBJ whole genome shotgun (WGS) entry which is preliminary data.</text>
</comment>
<reference evidence="1" key="2">
    <citation type="submission" date="2014-07" db="EMBL/GenBank/DDBJ databases">
        <title>Genetics and epidemiology of antimicrobial resistance in B. fragilis group.</title>
        <authorList>
            <person name="Sydenham T.V."/>
            <person name="Hasman H."/>
            <person name="Kemp M."/>
            <person name="Justesen U.S."/>
        </authorList>
    </citation>
    <scope>NUCLEOTIDE SEQUENCE [LARGE SCALE GENOMIC DNA]</scope>
    <source>
        <strain evidence="1">DCMOUH0018B</strain>
    </source>
</reference>